<protein>
    <submittedName>
        <fullName evidence="2">Uncharacterized protein</fullName>
    </submittedName>
</protein>
<evidence type="ECO:0000313" key="2">
    <source>
        <dbReference type="EMBL" id="MBW3098957.1"/>
    </source>
</evidence>
<keyword evidence="1" id="KW-0472">Membrane</keyword>
<keyword evidence="1" id="KW-0812">Transmembrane</keyword>
<gene>
    <name evidence="2" type="ORF">KY465_16880</name>
</gene>
<evidence type="ECO:0000256" key="1">
    <source>
        <dbReference type="SAM" id="Phobius"/>
    </source>
</evidence>
<keyword evidence="3" id="KW-1185">Reference proteome</keyword>
<reference evidence="2" key="1">
    <citation type="submission" date="2021-07" db="EMBL/GenBank/DDBJ databases">
        <title>Pseudohoeflea marina sp. nov. a polyhydroxyalcanoate-producing bacterium.</title>
        <authorList>
            <person name="Zheng W."/>
            <person name="Yu S."/>
            <person name="Huang Y."/>
        </authorList>
    </citation>
    <scope>NUCLEOTIDE SEQUENCE</scope>
    <source>
        <strain evidence="2">DP4N28-3</strain>
    </source>
</reference>
<evidence type="ECO:0000313" key="3">
    <source>
        <dbReference type="Proteomes" id="UP001430804"/>
    </source>
</evidence>
<feature type="transmembrane region" description="Helical" evidence="1">
    <location>
        <begin position="105"/>
        <end position="127"/>
    </location>
</feature>
<feature type="transmembrane region" description="Helical" evidence="1">
    <location>
        <begin position="46"/>
        <end position="67"/>
    </location>
</feature>
<proteinExistence type="predicted"/>
<dbReference type="RefSeq" id="WP_219203251.1">
    <property type="nucleotide sequence ID" value="NZ_JAHWQX010000004.1"/>
</dbReference>
<comment type="caution">
    <text evidence="2">The sequence shown here is derived from an EMBL/GenBank/DDBJ whole genome shotgun (WGS) entry which is preliminary data.</text>
</comment>
<dbReference type="EMBL" id="JAHWQX010000004">
    <property type="protein sequence ID" value="MBW3098957.1"/>
    <property type="molecule type" value="Genomic_DNA"/>
</dbReference>
<keyword evidence="1" id="KW-1133">Transmembrane helix</keyword>
<accession>A0ABS6WSL9</accession>
<feature type="transmembrane region" description="Helical" evidence="1">
    <location>
        <begin position="12"/>
        <end position="34"/>
    </location>
</feature>
<name>A0ABS6WSL9_9HYPH</name>
<organism evidence="2 3">
    <name type="scientific">Pseudohoeflea coraliihabitans</name>
    <dbReference type="NCBI Taxonomy" id="2860393"/>
    <lineage>
        <taxon>Bacteria</taxon>
        <taxon>Pseudomonadati</taxon>
        <taxon>Pseudomonadota</taxon>
        <taxon>Alphaproteobacteria</taxon>
        <taxon>Hyphomicrobiales</taxon>
        <taxon>Rhizobiaceae</taxon>
        <taxon>Pseudohoeflea</taxon>
    </lineage>
</organism>
<feature type="transmembrane region" description="Helical" evidence="1">
    <location>
        <begin position="79"/>
        <end position="99"/>
    </location>
</feature>
<sequence length="159" mass="16819">MADTSTDRLDRHALVMAIWTPSAFVAAILAHTGIASEAAPEVARAWIAAAFAAVILAFVGHVIVNTVLKTGFTAGETALGLVAFATALLTLLLTVLTGSDDLVQRIFLPVGVGLMALVVAVIAYLVIRHGPRGAFEKFDVIRDNNLRPASRLPHRGGRR</sequence>
<dbReference type="Proteomes" id="UP001430804">
    <property type="component" value="Unassembled WGS sequence"/>
</dbReference>